<proteinExistence type="predicted"/>
<accession>A0A7J7JVX9</accession>
<dbReference type="EMBL" id="VXIV02001782">
    <property type="protein sequence ID" value="KAF6029864.1"/>
    <property type="molecule type" value="Genomic_DNA"/>
</dbReference>
<sequence length="107" mass="11714">MVKSSHKFPSKSDKSLLRLIKANANLDTRSKLIKLSLVMKEQDELRTAIASVKAAMSQHADSNTHSPLLPQVQHIISSNCKTIAAGCDVIKGYDITAQKIVVDDNQN</sequence>
<name>A0A7J7JVX9_BUGNE</name>
<keyword evidence="2" id="KW-1185">Reference proteome</keyword>
<comment type="caution">
    <text evidence="1">The sequence shown here is derived from an EMBL/GenBank/DDBJ whole genome shotgun (WGS) entry which is preliminary data.</text>
</comment>
<evidence type="ECO:0000313" key="2">
    <source>
        <dbReference type="Proteomes" id="UP000593567"/>
    </source>
</evidence>
<reference evidence="1" key="1">
    <citation type="submission" date="2020-06" db="EMBL/GenBank/DDBJ databases">
        <title>Draft genome of Bugula neritina, a colonial animal packing powerful symbionts and potential medicines.</title>
        <authorList>
            <person name="Rayko M."/>
        </authorList>
    </citation>
    <scope>NUCLEOTIDE SEQUENCE [LARGE SCALE GENOMIC DNA]</scope>
    <source>
        <strain evidence="1">Kwan_BN1</strain>
    </source>
</reference>
<dbReference type="AlphaFoldDB" id="A0A7J7JVX9"/>
<evidence type="ECO:0000313" key="1">
    <source>
        <dbReference type="EMBL" id="KAF6029864.1"/>
    </source>
</evidence>
<protein>
    <submittedName>
        <fullName evidence="1">Uncharacterized protein</fullName>
    </submittedName>
</protein>
<dbReference type="Proteomes" id="UP000593567">
    <property type="component" value="Unassembled WGS sequence"/>
</dbReference>
<gene>
    <name evidence="1" type="ORF">EB796_011801</name>
</gene>
<organism evidence="1 2">
    <name type="scientific">Bugula neritina</name>
    <name type="common">Brown bryozoan</name>
    <name type="synonym">Sertularia neritina</name>
    <dbReference type="NCBI Taxonomy" id="10212"/>
    <lineage>
        <taxon>Eukaryota</taxon>
        <taxon>Metazoa</taxon>
        <taxon>Spiralia</taxon>
        <taxon>Lophotrochozoa</taxon>
        <taxon>Bryozoa</taxon>
        <taxon>Gymnolaemata</taxon>
        <taxon>Cheilostomatida</taxon>
        <taxon>Flustrina</taxon>
        <taxon>Buguloidea</taxon>
        <taxon>Bugulidae</taxon>
        <taxon>Bugula</taxon>
    </lineage>
</organism>